<protein>
    <submittedName>
        <fullName evidence="10">L,D-transpeptidase catalytic domain</fullName>
    </submittedName>
</protein>
<evidence type="ECO:0000256" key="6">
    <source>
        <dbReference type="ARBA" id="ARBA00023316"/>
    </source>
</evidence>
<dbReference type="EMBL" id="FMVT01000005">
    <property type="protein sequence ID" value="SCY47662.1"/>
    <property type="molecule type" value="Genomic_DNA"/>
</dbReference>
<evidence type="ECO:0000259" key="9">
    <source>
        <dbReference type="PROSITE" id="PS52029"/>
    </source>
</evidence>
<dbReference type="GO" id="GO:0016740">
    <property type="term" value="F:transferase activity"/>
    <property type="evidence" value="ECO:0007669"/>
    <property type="project" value="UniProtKB-KW"/>
</dbReference>
<dbReference type="PROSITE" id="PS52029">
    <property type="entry name" value="LD_TPASE"/>
    <property type="match status" value="1"/>
</dbReference>
<sequence length="174" mass="19342">MSATTRRTFTFSMLAMLAACGAPQQQPSKFQRYSGPPVTQVSINKGQRRMHLLSGKTVVRSYDVSLGNQPLGHKQFEGDGKTPEGIYFVDRFNPRSRYHLSVGVSYPNPQDKAFAEAHGRKPGGDIFIHGRGPEGNNLFPRQRDWTAGCIAVTDEEIEEIYAMLQPGTPIVIYP</sequence>
<evidence type="ECO:0000256" key="3">
    <source>
        <dbReference type="ARBA" id="ARBA00022679"/>
    </source>
</evidence>
<evidence type="ECO:0000256" key="2">
    <source>
        <dbReference type="ARBA" id="ARBA00005992"/>
    </source>
</evidence>
<dbReference type="STRING" id="336292.SAMN05660710_01651"/>
<dbReference type="Proteomes" id="UP000199502">
    <property type="component" value="Unassembled WGS sequence"/>
</dbReference>
<dbReference type="CDD" id="cd16913">
    <property type="entry name" value="YkuD_like"/>
    <property type="match status" value="1"/>
</dbReference>
<dbReference type="GO" id="GO:0009252">
    <property type="term" value="P:peptidoglycan biosynthetic process"/>
    <property type="evidence" value="ECO:0007669"/>
    <property type="project" value="UniProtKB-UniPathway"/>
</dbReference>
<feature type="active site" description="Nucleophile" evidence="7">
    <location>
        <position position="149"/>
    </location>
</feature>
<gene>
    <name evidence="10" type="ORF">SAMN05660710_01651</name>
</gene>
<evidence type="ECO:0000256" key="7">
    <source>
        <dbReference type="PROSITE-ProRule" id="PRU01373"/>
    </source>
</evidence>
<feature type="chain" id="PRO_5011454660" evidence="8">
    <location>
        <begin position="22"/>
        <end position="174"/>
    </location>
</feature>
<evidence type="ECO:0000256" key="8">
    <source>
        <dbReference type="SAM" id="SignalP"/>
    </source>
</evidence>
<accession>A0A1G5G7Y1</accession>
<comment type="pathway">
    <text evidence="1 7">Cell wall biogenesis; peptidoglycan biosynthesis.</text>
</comment>
<evidence type="ECO:0000256" key="4">
    <source>
        <dbReference type="ARBA" id="ARBA00022960"/>
    </source>
</evidence>
<dbReference type="UniPathway" id="UPA00219"/>
<keyword evidence="11" id="KW-1185">Reference proteome</keyword>
<dbReference type="GO" id="GO:0071555">
    <property type="term" value="P:cell wall organization"/>
    <property type="evidence" value="ECO:0007669"/>
    <property type="project" value="UniProtKB-UniRule"/>
</dbReference>
<keyword evidence="3" id="KW-0808">Transferase</keyword>
<dbReference type="PANTHER" id="PTHR36699:SF1">
    <property type="entry name" value="L,D-TRANSPEPTIDASE YAFK-RELATED"/>
    <property type="match status" value="1"/>
</dbReference>
<dbReference type="RefSeq" id="WP_090742340.1">
    <property type="nucleotide sequence ID" value="NZ_FMVT01000005.1"/>
</dbReference>
<feature type="signal peptide" evidence="8">
    <location>
        <begin position="1"/>
        <end position="21"/>
    </location>
</feature>
<organism evidence="10 11">
    <name type="scientific">Paracoccus tibetensis</name>
    <dbReference type="NCBI Taxonomy" id="336292"/>
    <lineage>
        <taxon>Bacteria</taxon>
        <taxon>Pseudomonadati</taxon>
        <taxon>Pseudomonadota</taxon>
        <taxon>Alphaproteobacteria</taxon>
        <taxon>Rhodobacterales</taxon>
        <taxon>Paracoccaceae</taxon>
        <taxon>Paracoccus</taxon>
    </lineage>
</organism>
<keyword evidence="8" id="KW-0732">Signal</keyword>
<feature type="active site" description="Proton donor/acceptor" evidence="7">
    <location>
        <position position="129"/>
    </location>
</feature>
<dbReference type="Gene3D" id="2.40.440.10">
    <property type="entry name" value="L,D-transpeptidase catalytic domain-like"/>
    <property type="match status" value="1"/>
</dbReference>
<proteinExistence type="inferred from homology"/>
<dbReference type="InterPro" id="IPR005490">
    <property type="entry name" value="LD_TPept_cat_dom"/>
</dbReference>
<evidence type="ECO:0000313" key="10">
    <source>
        <dbReference type="EMBL" id="SCY47662.1"/>
    </source>
</evidence>
<comment type="similarity">
    <text evidence="2">Belongs to the YkuD family.</text>
</comment>
<reference evidence="10 11" key="1">
    <citation type="submission" date="2016-10" db="EMBL/GenBank/DDBJ databases">
        <authorList>
            <person name="de Groot N.N."/>
        </authorList>
    </citation>
    <scope>NUCLEOTIDE SEQUENCE [LARGE SCALE GENOMIC DNA]</scope>
    <source>
        <strain evidence="10 11">CGMCC 1.8925</strain>
    </source>
</reference>
<dbReference type="GO" id="GO:0004180">
    <property type="term" value="F:carboxypeptidase activity"/>
    <property type="evidence" value="ECO:0007669"/>
    <property type="project" value="UniProtKB-ARBA"/>
</dbReference>
<evidence type="ECO:0000256" key="1">
    <source>
        <dbReference type="ARBA" id="ARBA00004752"/>
    </source>
</evidence>
<dbReference type="PROSITE" id="PS51257">
    <property type="entry name" value="PROKAR_LIPOPROTEIN"/>
    <property type="match status" value="1"/>
</dbReference>
<dbReference type="Pfam" id="PF03734">
    <property type="entry name" value="YkuD"/>
    <property type="match status" value="1"/>
</dbReference>
<keyword evidence="5 7" id="KW-0573">Peptidoglycan synthesis</keyword>
<dbReference type="PANTHER" id="PTHR36699">
    <property type="entry name" value="LD-TRANSPEPTIDASE"/>
    <property type="match status" value="1"/>
</dbReference>
<dbReference type="InterPro" id="IPR038063">
    <property type="entry name" value="Transpep_catalytic_dom"/>
</dbReference>
<feature type="domain" description="L,D-TPase catalytic" evidence="9">
    <location>
        <begin position="39"/>
        <end position="173"/>
    </location>
</feature>
<dbReference type="GO" id="GO:0008360">
    <property type="term" value="P:regulation of cell shape"/>
    <property type="evidence" value="ECO:0007669"/>
    <property type="project" value="UniProtKB-UniRule"/>
</dbReference>
<dbReference type="AlphaFoldDB" id="A0A1G5G7Y1"/>
<name>A0A1G5G7Y1_9RHOB</name>
<keyword evidence="4 7" id="KW-0133">Cell shape</keyword>
<dbReference type="OrthoDB" id="9809748at2"/>
<evidence type="ECO:0000313" key="11">
    <source>
        <dbReference type="Proteomes" id="UP000199502"/>
    </source>
</evidence>
<keyword evidence="6 7" id="KW-0961">Cell wall biogenesis/degradation</keyword>
<dbReference type="SUPFAM" id="SSF141523">
    <property type="entry name" value="L,D-transpeptidase catalytic domain-like"/>
    <property type="match status" value="1"/>
</dbReference>
<evidence type="ECO:0000256" key="5">
    <source>
        <dbReference type="ARBA" id="ARBA00022984"/>
    </source>
</evidence>